<keyword evidence="3" id="KW-1185">Reference proteome</keyword>
<organism evidence="2 3">
    <name type="scientific">Molossus molossus</name>
    <name type="common">Pallas' mastiff bat</name>
    <name type="synonym">Vespertilio molossus</name>
    <dbReference type="NCBI Taxonomy" id="27622"/>
    <lineage>
        <taxon>Eukaryota</taxon>
        <taxon>Metazoa</taxon>
        <taxon>Chordata</taxon>
        <taxon>Craniata</taxon>
        <taxon>Vertebrata</taxon>
        <taxon>Euteleostomi</taxon>
        <taxon>Mammalia</taxon>
        <taxon>Eutheria</taxon>
        <taxon>Laurasiatheria</taxon>
        <taxon>Chiroptera</taxon>
        <taxon>Yangochiroptera</taxon>
        <taxon>Molossidae</taxon>
        <taxon>Molossus</taxon>
    </lineage>
</organism>
<feature type="compositionally biased region" description="Polar residues" evidence="1">
    <location>
        <begin position="100"/>
        <end position="111"/>
    </location>
</feature>
<reference evidence="2 3" key="1">
    <citation type="journal article" date="2020" name="Nature">
        <title>Six reference-quality genomes reveal evolution of bat adaptations.</title>
        <authorList>
            <person name="Jebb D."/>
            <person name="Huang Z."/>
            <person name="Pippel M."/>
            <person name="Hughes G.M."/>
            <person name="Lavrichenko K."/>
            <person name="Devanna P."/>
            <person name="Winkler S."/>
            <person name="Jermiin L.S."/>
            <person name="Skirmuntt E.C."/>
            <person name="Katzourakis A."/>
            <person name="Burkitt-Gray L."/>
            <person name="Ray D.A."/>
            <person name="Sullivan K.A.M."/>
            <person name="Roscito J.G."/>
            <person name="Kirilenko B.M."/>
            <person name="Davalos L.M."/>
            <person name="Corthals A.P."/>
            <person name="Power M.L."/>
            <person name="Jones G."/>
            <person name="Ransome R.D."/>
            <person name="Dechmann D.K.N."/>
            <person name="Locatelli A.G."/>
            <person name="Puechmaille S.J."/>
            <person name="Fedrigo O."/>
            <person name="Jarvis E.D."/>
            <person name="Hiller M."/>
            <person name="Vernes S.C."/>
            <person name="Myers E.W."/>
            <person name="Teeling E.C."/>
        </authorList>
    </citation>
    <scope>NUCLEOTIDE SEQUENCE [LARGE SCALE GENOMIC DNA]</scope>
    <source>
        <strain evidence="2">MMolMol1</strain>
        <tissue evidence="2">Muscle</tissue>
    </source>
</reference>
<evidence type="ECO:0000313" key="2">
    <source>
        <dbReference type="EMBL" id="KAF6399301.1"/>
    </source>
</evidence>
<feature type="compositionally biased region" description="Basic and acidic residues" evidence="1">
    <location>
        <begin position="114"/>
        <end position="129"/>
    </location>
</feature>
<evidence type="ECO:0000256" key="1">
    <source>
        <dbReference type="SAM" id="MobiDB-lite"/>
    </source>
</evidence>
<feature type="region of interest" description="Disordered" evidence="1">
    <location>
        <begin position="28"/>
        <end position="129"/>
    </location>
</feature>
<name>A0A7J8BLG6_MOLMO</name>
<comment type="caution">
    <text evidence="2">The sequence shown here is derived from an EMBL/GenBank/DDBJ whole genome shotgun (WGS) entry which is preliminary data.</text>
</comment>
<dbReference type="EMBL" id="JACASF010000024">
    <property type="protein sequence ID" value="KAF6399301.1"/>
    <property type="molecule type" value="Genomic_DNA"/>
</dbReference>
<evidence type="ECO:0000313" key="3">
    <source>
        <dbReference type="Proteomes" id="UP000550707"/>
    </source>
</evidence>
<dbReference type="AlphaFoldDB" id="A0A7J8BLG6"/>
<dbReference type="InParanoid" id="A0A7J8BLG6"/>
<sequence length="129" mass="13837">MCVLTLSFCLQMGRVVRSYGEPRLISSREARQRHFSDSHTEVSGGVACPPLGPTPDSTASMRHVPLLGQKGEGADPPSHRDCSQRVTEGGSCGDERASCCGSSSCWNSINEGQEEQRPSTDSSPKKVVE</sequence>
<dbReference type="Proteomes" id="UP000550707">
    <property type="component" value="Unassembled WGS sequence"/>
</dbReference>
<accession>A0A7J8BLG6</accession>
<gene>
    <name evidence="2" type="ORF">HJG59_010173</name>
</gene>
<proteinExistence type="predicted"/>
<protein>
    <submittedName>
        <fullName evidence="2">Uncharacterized protein</fullName>
    </submittedName>
</protein>
<feature type="compositionally biased region" description="Basic and acidic residues" evidence="1">
    <location>
        <begin position="28"/>
        <end position="40"/>
    </location>
</feature>